<evidence type="ECO:0000256" key="8">
    <source>
        <dbReference type="SAM" id="Phobius"/>
    </source>
</evidence>
<feature type="transmembrane region" description="Helical" evidence="8">
    <location>
        <begin position="196"/>
        <end position="216"/>
    </location>
</feature>
<evidence type="ECO:0000256" key="3">
    <source>
        <dbReference type="ARBA" id="ARBA00022448"/>
    </source>
</evidence>
<dbReference type="EMBL" id="AP022557">
    <property type="protein sequence ID" value="BBW95248.1"/>
    <property type="molecule type" value="Genomic_DNA"/>
</dbReference>
<comment type="subcellular location">
    <subcellularLocation>
        <location evidence="1">Cell membrane</location>
        <topology evidence="1">Multi-pass membrane protein</topology>
    </subcellularLocation>
</comment>
<dbReference type="Pfam" id="PF07690">
    <property type="entry name" value="MFS_1"/>
    <property type="match status" value="1"/>
</dbReference>
<dbReference type="RefSeq" id="WP_033023452.1">
    <property type="nucleotide sequence ID" value="NZ_AP022557.1"/>
</dbReference>
<dbReference type="GO" id="GO:0022857">
    <property type="term" value="F:transmembrane transporter activity"/>
    <property type="evidence" value="ECO:0007669"/>
    <property type="project" value="InterPro"/>
</dbReference>
<evidence type="ECO:0000256" key="4">
    <source>
        <dbReference type="ARBA" id="ARBA00022475"/>
    </source>
</evidence>
<keyword evidence="4" id="KW-1003">Cell membrane</keyword>
<sequence length="503" mass="54240">MQNTNMKRWWILGSLSLGLIAVGLDITILNVALPTLATELHASTSDLQWFVDSYNLAMAAFLLPAGMLGDRFGRKRLLLFALCLFGLASIGCAYSNSPEILIWMRTFLGLGAAFLIPLSISILPVLFSERERTKAMMIWATANMLGIPLGPIVGGWLLEHYQWGSVFLLNLPFVVVALAAVSWLMPESRSPHHSKLDWLGVLTSSAGLVSITYGAIKAGEKGWSHNEVILFLAIGCFMLSVFAILEKKVKHPLVDLSLFRSRSFTFGAILATLATYALFGLLFTLPQYFQSVEGNDTLETGLRLLPLIGGLIVGAKSADFLLEKIGPKSNAFIGFVFLAIGLGIGGTTQIDHPYKFIALWITIVGIGLGLALPTAMDAALGELSAERSGVGSALIMALRQAGGSIGVAVLGTIVNSQYRSRIEAIQLPSQLKPIVKQSVSTGVEAAHQIQSMQLLSSVRKAFVHGMEAMLWTCCGIAILGAILSFAFLPNQFSSKSKQRMSVH</sequence>
<dbReference type="PANTHER" id="PTHR42718:SF9">
    <property type="entry name" value="MAJOR FACILITATOR SUPERFAMILY MULTIDRUG TRANSPORTER MFSC"/>
    <property type="match status" value="1"/>
</dbReference>
<feature type="transmembrane region" description="Helical" evidence="8">
    <location>
        <begin position="9"/>
        <end position="33"/>
    </location>
</feature>
<keyword evidence="6 8" id="KW-1133">Transmembrane helix</keyword>
<dbReference type="Gene3D" id="1.20.1250.20">
    <property type="entry name" value="MFS general substrate transporter like domains"/>
    <property type="match status" value="1"/>
</dbReference>
<gene>
    <name evidence="10" type="ORF">GsuE55_00810</name>
</gene>
<dbReference type="AlphaFoldDB" id="A0A679FGT8"/>
<dbReference type="Proteomes" id="UP000501421">
    <property type="component" value="Chromosome"/>
</dbReference>
<evidence type="ECO:0000256" key="2">
    <source>
        <dbReference type="ARBA" id="ARBA00008537"/>
    </source>
</evidence>
<evidence type="ECO:0000256" key="5">
    <source>
        <dbReference type="ARBA" id="ARBA00022692"/>
    </source>
</evidence>
<dbReference type="InterPro" id="IPR004638">
    <property type="entry name" value="EmrB-like"/>
</dbReference>
<feature type="transmembrane region" description="Helical" evidence="8">
    <location>
        <begin position="392"/>
        <end position="414"/>
    </location>
</feature>
<dbReference type="CDD" id="cd17321">
    <property type="entry name" value="MFS_MMR_MDR_like"/>
    <property type="match status" value="1"/>
</dbReference>
<feature type="transmembrane region" description="Helical" evidence="8">
    <location>
        <begin position="301"/>
        <end position="322"/>
    </location>
</feature>
<feature type="transmembrane region" description="Helical" evidence="8">
    <location>
        <begin position="138"/>
        <end position="157"/>
    </location>
</feature>
<accession>A0A679FGT8</accession>
<feature type="transmembrane region" description="Helical" evidence="8">
    <location>
        <begin position="228"/>
        <end position="245"/>
    </location>
</feature>
<evidence type="ECO:0000256" key="6">
    <source>
        <dbReference type="ARBA" id="ARBA00022989"/>
    </source>
</evidence>
<reference evidence="11" key="1">
    <citation type="journal article" date="2020" name="Microbiol. Resour. Announc.">
        <title>Complete Genome Sequence of Geobacillus sp. Strain E55-1, Isolated from Mine Geyser in Japan.</title>
        <authorList>
            <person name="Miyazaki K."/>
            <person name="Hase E."/>
            <person name="Tokito N."/>
        </authorList>
    </citation>
    <scope>NUCLEOTIDE SEQUENCE [LARGE SCALE GENOMIC DNA]</scope>
    <source>
        <strain evidence="11">E55-1</strain>
    </source>
</reference>
<evidence type="ECO:0000313" key="10">
    <source>
        <dbReference type="EMBL" id="BBW95248.1"/>
    </source>
</evidence>
<evidence type="ECO:0000256" key="7">
    <source>
        <dbReference type="ARBA" id="ARBA00023136"/>
    </source>
</evidence>
<feature type="transmembrane region" description="Helical" evidence="8">
    <location>
        <begin position="53"/>
        <end position="70"/>
    </location>
</feature>
<feature type="transmembrane region" description="Helical" evidence="8">
    <location>
        <begin position="468"/>
        <end position="488"/>
    </location>
</feature>
<evidence type="ECO:0000259" key="9">
    <source>
        <dbReference type="PROSITE" id="PS50850"/>
    </source>
</evidence>
<name>A0A679FGT8_9BACL</name>
<dbReference type="InterPro" id="IPR020846">
    <property type="entry name" value="MFS_dom"/>
</dbReference>
<keyword evidence="11" id="KW-1185">Reference proteome</keyword>
<feature type="transmembrane region" description="Helical" evidence="8">
    <location>
        <begin position="102"/>
        <end position="126"/>
    </location>
</feature>
<comment type="similarity">
    <text evidence="2">Belongs to the major facilitator superfamily. EmrB family.</text>
</comment>
<dbReference type="NCBIfam" id="TIGR00711">
    <property type="entry name" value="efflux_EmrB"/>
    <property type="match status" value="1"/>
</dbReference>
<dbReference type="PANTHER" id="PTHR42718">
    <property type="entry name" value="MAJOR FACILITATOR SUPERFAMILY MULTIDRUG TRANSPORTER MFSC"/>
    <property type="match status" value="1"/>
</dbReference>
<dbReference type="GO" id="GO:0005886">
    <property type="term" value="C:plasma membrane"/>
    <property type="evidence" value="ECO:0007669"/>
    <property type="project" value="UniProtKB-SubCell"/>
</dbReference>
<feature type="transmembrane region" description="Helical" evidence="8">
    <location>
        <begin position="331"/>
        <end position="350"/>
    </location>
</feature>
<proteinExistence type="inferred from homology"/>
<protein>
    <submittedName>
        <fullName evidence="10">MFS transporter</fullName>
    </submittedName>
</protein>
<keyword evidence="5 8" id="KW-0812">Transmembrane</keyword>
<evidence type="ECO:0000313" key="11">
    <source>
        <dbReference type="Proteomes" id="UP000501421"/>
    </source>
</evidence>
<feature type="transmembrane region" description="Helical" evidence="8">
    <location>
        <begin position="77"/>
        <end position="96"/>
    </location>
</feature>
<dbReference type="PROSITE" id="PS50850">
    <property type="entry name" value="MFS"/>
    <property type="match status" value="1"/>
</dbReference>
<dbReference type="SUPFAM" id="SSF103473">
    <property type="entry name" value="MFS general substrate transporter"/>
    <property type="match status" value="1"/>
</dbReference>
<feature type="transmembrane region" description="Helical" evidence="8">
    <location>
        <begin position="266"/>
        <end position="289"/>
    </location>
</feature>
<keyword evidence="3" id="KW-0813">Transport</keyword>
<feature type="transmembrane region" description="Helical" evidence="8">
    <location>
        <begin position="163"/>
        <end position="184"/>
    </location>
</feature>
<dbReference type="Gene3D" id="1.20.1720.10">
    <property type="entry name" value="Multidrug resistance protein D"/>
    <property type="match status" value="1"/>
</dbReference>
<organism evidence="10 11">
    <name type="scientific">Geobacillus subterraneus</name>
    <dbReference type="NCBI Taxonomy" id="129338"/>
    <lineage>
        <taxon>Bacteria</taxon>
        <taxon>Bacillati</taxon>
        <taxon>Bacillota</taxon>
        <taxon>Bacilli</taxon>
        <taxon>Bacillales</taxon>
        <taxon>Anoxybacillaceae</taxon>
        <taxon>Geobacillus</taxon>
    </lineage>
</organism>
<feature type="domain" description="Major facilitator superfamily (MFS) profile" evidence="9">
    <location>
        <begin position="11"/>
        <end position="492"/>
    </location>
</feature>
<dbReference type="InterPro" id="IPR036259">
    <property type="entry name" value="MFS_trans_sf"/>
</dbReference>
<evidence type="ECO:0000256" key="1">
    <source>
        <dbReference type="ARBA" id="ARBA00004651"/>
    </source>
</evidence>
<feature type="transmembrane region" description="Helical" evidence="8">
    <location>
        <begin position="356"/>
        <end position="380"/>
    </location>
</feature>
<dbReference type="InterPro" id="IPR011701">
    <property type="entry name" value="MFS"/>
</dbReference>
<keyword evidence="7 8" id="KW-0472">Membrane</keyword>